<feature type="compositionally biased region" description="Polar residues" evidence="1">
    <location>
        <begin position="1"/>
        <end position="13"/>
    </location>
</feature>
<comment type="caution">
    <text evidence="2">The sequence shown here is derived from an EMBL/GenBank/DDBJ whole genome shotgun (WGS) entry which is preliminary data.</text>
</comment>
<dbReference type="AlphaFoldDB" id="A0A4Q9GPV4"/>
<protein>
    <submittedName>
        <fullName evidence="2">Uncharacterized protein</fullName>
    </submittedName>
</protein>
<proteinExistence type="predicted"/>
<feature type="compositionally biased region" description="Acidic residues" evidence="1">
    <location>
        <begin position="54"/>
        <end position="67"/>
    </location>
</feature>
<sequence length="67" mass="7001">MSDPAQNTENTEMPASERDTEALQLNDVSESAAVEDDIDEDAINNLPGTGGPDDGGDVEVDPGELNL</sequence>
<name>A0A4Q9GPV4_9MICO</name>
<dbReference type="RefSeq" id="WP_130980755.1">
    <property type="nucleotide sequence ID" value="NZ_SISG01000001.1"/>
</dbReference>
<dbReference type="EMBL" id="SISG01000001">
    <property type="protein sequence ID" value="TBN56645.1"/>
    <property type="molecule type" value="Genomic_DNA"/>
</dbReference>
<gene>
    <name evidence="2" type="ORF">EYE40_04105</name>
</gene>
<evidence type="ECO:0000313" key="3">
    <source>
        <dbReference type="Proteomes" id="UP000294194"/>
    </source>
</evidence>
<keyword evidence="3" id="KW-1185">Reference proteome</keyword>
<evidence type="ECO:0000313" key="2">
    <source>
        <dbReference type="EMBL" id="TBN56645.1"/>
    </source>
</evidence>
<accession>A0A4Q9GPV4</accession>
<reference evidence="3" key="1">
    <citation type="submission" date="2019-02" db="EMBL/GenBank/DDBJ databases">
        <title>Glaciihabitans arcticus sp. nov., a psychrotolerant bacterium isolated from polar soil.</title>
        <authorList>
            <person name="Dahal R.H."/>
        </authorList>
    </citation>
    <scope>NUCLEOTIDE SEQUENCE [LARGE SCALE GENOMIC DNA]</scope>
    <source>
        <strain evidence="3">RP-3-7</strain>
    </source>
</reference>
<feature type="compositionally biased region" description="Acidic residues" evidence="1">
    <location>
        <begin position="33"/>
        <end position="42"/>
    </location>
</feature>
<feature type="region of interest" description="Disordered" evidence="1">
    <location>
        <begin position="1"/>
        <end position="67"/>
    </location>
</feature>
<organism evidence="2 3">
    <name type="scientific">Glaciihabitans arcticus</name>
    <dbReference type="NCBI Taxonomy" id="2668039"/>
    <lineage>
        <taxon>Bacteria</taxon>
        <taxon>Bacillati</taxon>
        <taxon>Actinomycetota</taxon>
        <taxon>Actinomycetes</taxon>
        <taxon>Micrococcales</taxon>
        <taxon>Microbacteriaceae</taxon>
        <taxon>Glaciihabitans</taxon>
    </lineage>
</organism>
<dbReference type="Proteomes" id="UP000294194">
    <property type="component" value="Unassembled WGS sequence"/>
</dbReference>
<evidence type="ECO:0000256" key="1">
    <source>
        <dbReference type="SAM" id="MobiDB-lite"/>
    </source>
</evidence>